<organism evidence="2 3">
    <name type="scientific">Agrobacterium tumefaciens</name>
    <dbReference type="NCBI Taxonomy" id="358"/>
    <lineage>
        <taxon>Bacteria</taxon>
        <taxon>Pseudomonadati</taxon>
        <taxon>Pseudomonadota</taxon>
        <taxon>Alphaproteobacteria</taxon>
        <taxon>Hyphomicrobiales</taxon>
        <taxon>Rhizobiaceae</taxon>
        <taxon>Rhizobium/Agrobacterium group</taxon>
        <taxon>Agrobacterium</taxon>
        <taxon>Agrobacterium tumefaciens complex</taxon>
    </lineage>
</organism>
<dbReference type="AlphaFoldDB" id="A0A176XHE9"/>
<sequence length="801" mass="89612">MSSKHDELVRQIGHGLLGPVVQRWLLGLHQYVSYYDDGDTVFLHCARAGVRIQKLYQLFLEGFPGAEPPNEVFWVSRLSACKGTYQRARERSSAIISKEYAHSPISDLIRGILRHHPGTLARIDLGREEYKAHGSVFPGWIQGPTPAAVEMRKYLEQCGIDFDAYIKGLVGGRSRAVLIDSGWQGSMQSLLTNAFPEIKWRGLYFGRSLLPGHDRSIVNQVLGILFESETYDPSVPETAFVRHRHIVETLLEPNGPSIEEVPGGAFDHIARTLISANENEIVDDSSDALYLAVVDYLSGEGRSASISEIISRHQRAMAELARIIVTPTRAEAVALICKDRSADFGKSSKVPVLAPKGIDDSADLRIQRALWQEGQVALEFDGGFARDMQLRIAGRSDAAAYFEPSAGGWERQKDQSVAIITRTKNRPLLLRRAAESVARQTYSNYVWVVVNDGGDESVVRDVIDNCYIDRRKIILVSNARSLGMEAASNAGIKNSDSDLIVIHDDDDSWEPTFLEKTTAFLAAKAGGRYGGVITHTTYVSEEIRDNAVIEHARHPYMDWVRNVQLVEMAAGNIFAPIAFLFRREIWNDIGGYNEFLPVLGDWFFNLEFLLRTDIGVLTDPLANYHHRDRGDTSAYANSVIGGISKHEEYASIARNEFIRKYAEKSSGAVAAVVSYFAGDIRRDRAAERHAEKQNALRVVKDHDSADKYWTVAHLNRIIGTRRGLLSHKRSSFIDPGIEWSDLEELLRKMRAAVPIPPSFDEEAYLRRNEDVATAVKSGKFRSGYEHYIIHGRGEGRTRSSI</sequence>
<dbReference type="PANTHER" id="PTHR22916">
    <property type="entry name" value="GLYCOSYLTRANSFERASE"/>
    <property type="match status" value="1"/>
</dbReference>
<name>A0A176XHE9_AGRTU</name>
<gene>
    <name evidence="2" type="ORF">A7J57_23085</name>
</gene>
<dbReference type="InterPro" id="IPR001173">
    <property type="entry name" value="Glyco_trans_2-like"/>
</dbReference>
<dbReference type="GO" id="GO:0016758">
    <property type="term" value="F:hexosyltransferase activity"/>
    <property type="evidence" value="ECO:0007669"/>
    <property type="project" value="UniProtKB-ARBA"/>
</dbReference>
<dbReference type="EMBL" id="LXPS01000007">
    <property type="protein sequence ID" value="OAE48274.1"/>
    <property type="molecule type" value="Genomic_DNA"/>
</dbReference>
<dbReference type="RefSeq" id="WP_063948052.1">
    <property type="nucleotide sequence ID" value="NZ_LXPS01000007.1"/>
</dbReference>
<dbReference type="Proteomes" id="UP000077098">
    <property type="component" value="Unassembled WGS sequence"/>
</dbReference>
<proteinExistence type="predicted"/>
<dbReference type="InterPro" id="IPR029044">
    <property type="entry name" value="Nucleotide-diphossugar_trans"/>
</dbReference>
<dbReference type="PANTHER" id="PTHR22916:SF3">
    <property type="entry name" value="UDP-GLCNAC:BETAGAL BETA-1,3-N-ACETYLGLUCOSAMINYLTRANSFERASE-LIKE PROTEIN 1"/>
    <property type="match status" value="1"/>
</dbReference>
<dbReference type="Pfam" id="PF00535">
    <property type="entry name" value="Glycos_transf_2"/>
    <property type="match status" value="1"/>
</dbReference>
<feature type="domain" description="Glycosyltransferase 2-like" evidence="1">
    <location>
        <begin position="419"/>
        <end position="587"/>
    </location>
</feature>
<protein>
    <submittedName>
        <fullName evidence="2">Glycosyl transferase</fullName>
    </submittedName>
</protein>
<dbReference type="CDD" id="cd00761">
    <property type="entry name" value="Glyco_tranf_GTA_type"/>
    <property type="match status" value="1"/>
</dbReference>
<comment type="caution">
    <text evidence="2">The sequence shown here is derived from an EMBL/GenBank/DDBJ whole genome shotgun (WGS) entry which is preliminary data.</text>
</comment>
<evidence type="ECO:0000313" key="2">
    <source>
        <dbReference type="EMBL" id="OAE48274.1"/>
    </source>
</evidence>
<keyword evidence="2" id="KW-0808">Transferase</keyword>
<accession>A0A176XHE9</accession>
<reference evidence="2 3" key="1">
    <citation type="submission" date="2016-05" db="EMBL/GenBank/DDBJ databases">
        <authorList>
            <person name="Lavstsen T."/>
            <person name="Jespersen J.S."/>
        </authorList>
    </citation>
    <scope>NUCLEOTIDE SEQUENCE [LARGE SCALE GENOMIC DNA]</scope>
    <source>
        <strain evidence="2 3">KCJ1736</strain>
    </source>
</reference>
<dbReference type="Gene3D" id="3.90.550.10">
    <property type="entry name" value="Spore Coat Polysaccharide Biosynthesis Protein SpsA, Chain A"/>
    <property type="match status" value="1"/>
</dbReference>
<evidence type="ECO:0000313" key="3">
    <source>
        <dbReference type="Proteomes" id="UP000077098"/>
    </source>
</evidence>
<evidence type="ECO:0000259" key="1">
    <source>
        <dbReference type="Pfam" id="PF00535"/>
    </source>
</evidence>
<dbReference type="SUPFAM" id="SSF53448">
    <property type="entry name" value="Nucleotide-diphospho-sugar transferases"/>
    <property type="match status" value="1"/>
</dbReference>